<keyword evidence="11" id="KW-1133">Transmembrane helix</keyword>
<gene>
    <name evidence="10" type="primary">murG</name>
    <name evidence="14" type="ORF">UR54_C0022G0006</name>
</gene>
<dbReference type="CDD" id="cd03785">
    <property type="entry name" value="GT28_MurG"/>
    <property type="match status" value="1"/>
</dbReference>
<protein>
    <recommendedName>
        <fullName evidence="10">UDP-N-acetylglucosamine--N-acetylmuramyl-(pentapeptide) pyrophosphoryl-undecaprenol N-acetylglucosamine transferase</fullName>
        <ecNumber evidence="10">2.4.1.227</ecNumber>
    </recommendedName>
    <alternativeName>
        <fullName evidence="10">Undecaprenyl-PP-MurNAc-pentapeptide-UDPGlcNAc GlcNAc transferase</fullName>
    </alternativeName>
</protein>
<dbReference type="EC" id="2.4.1.227" evidence="10"/>
<evidence type="ECO:0000256" key="9">
    <source>
        <dbReference type="ARBA" id="ARBA00023316"/>
    </source>
</evidence>
<evidence type="ECO:0000259" key="13">
    <source>
        <dbReference type="Pfam" id="PF04101"/>
    </source>
</evidence>
<keyword evidence="5 10" id="KW-0133">Cell shape</keyword>
<dbReference type="Pfam" id="PF04101">
    <property type="entry name" value="Glyco_tran_28_C"/>
    <property type="match status" value="1"/>
</dbReference>
<keyword evidence="7 10" id="KW-0472">Membrane</keyword>
<dbReference type="GO" id="GO:0008360">
    <property type="term" value="P:regulation of cell shape"/>
    <property type="evidence" value="ECO:0007669"/>
    <property type="project" value="UniProtKB-KW"/>
</dbReference>
<comment type="function">
    <text evidence="10">Cell wall formation. Catalyzes the transfer of a GlcNAc subunit on undecaprenyl-pyrophosphoryl-MurNAc-pentapeptide (lipid intermediate I) to form undecaprenyl-pyrophosphoryl-MurNAc-(pentapeptide)GlcNAc (lipid intermediate II).</text>
</comment>
<dbReference type="GO" id="GO:0005886">
    <property type="term" value="C:plasma membrane"/>
    <property type="evidence" value="ECO:0007669"/>
    <property type="project" value="UniProtKB-SubCell"/>
</dbReference>
<comment type="subcellular location">
    <subcellularLocation>
        <location evidence="10">Cell membrane</location>
        <topology evidence="10">Peripheral membrane protein</topology>
        <orientation evidence="10">Cytoplasmic side</orientation>
    </subcellularLocation>
</comment>
<feature type="transmembrane region" description="Helical" evidence="11">
    <location>
        <begin position="71"/>
        <end position="93"/>
    </location>
</feature>
<dbReference type="Pfam" id="PF03033">
    <property type="entry name" value="Glyco_transf_28"/>
    <property type="match status" value="1"/>
</dbReference>
<keyword evidence="1 10" id="KW-1003">Cell membrane</keyword>
<dbReference type="EMBL" id="LBPP01000022">
    <property type="protein sequence ID" value="KKP59896.1"/>
    <property type="molecule type" value="Genomic_DNA"/>
</dbReference>
<keyword evidence="2 10" id="KW-0132">Cell division</keyword>
<evidence type="ECO:0000256" key="3">
    <source>
        <dbReference type="ARBA" id="ARBA00022676"/>
    </source>
</evidence>
<feature type="domain" description="Glycosyltransferase family 28 N-terminal" evidence="12">
    <location>
        <begin position="6"/>
        <end position="147"/>
    </location>
</feature>
<evidence type="ECO:0000259" key="12">
    <source>
        <dbReference type="Pfam" id="PF03033"/>
    </source>
</evidence>
<dbReference type="Gene3D" id="3.40.50.2000">
    <property type="entry name" value="Glycogen Phosphorylase B"/>
    <property type="match status" value="2"/>
</dbReference>
<evidence type="ECO:0000256" key="10">
    <source>
        <dbReference type="HAMAP-Rule" id="MF_00033"/>
    </source>
</evidence>
<comment type="similarity">
    <text evidence="10">Belongs to the glycosyltransferase 28 family. MurG subfamily.</text>
</comment>
<comment type="catalytic activity">
    <reaction evidence="10">
        <text>di-trans,octa-cis-undecaprenyl diphospho-N-acetyl-alpha-D-muramoyl-L-alanyl-D-glutamyl-meso-2,6-diaminopimeloyl-D-alanyl-D-alanine + UDP-N-acetyl-alpha-D-glucosamine = di-trans,octa-cis-undecaprenyl diphospho-[N-acetyl-alpha-D-glucosaminyl-(1-&gt;4)]-N-acetyl-alpha-D-muramoyl-L-alanyl-D-glutamyl-meso-2,6-diaminopimeloyl-D-alanyl-D-alanine + UDP + H(+)</text>
        <dbReference type="Rhea" id="RHEA:31227"/>
        <dbReference type="ChEBI" id="CHEBI:15378"/>
        <dbReference type="ChEBI" id="CHEBI:57705"/>
        <dbReference type="ChEBI" id="CHEBI:58223"/>
        <dbReference type="ChEBI" id="CHEBI:61387"/>
        <dbReference type="ChEBI" id="CHEBI:61388"/>
        <dbReference type="EC" id="2.4.1.227"/>
    </reaction>
</comment>
<dbReference type="GO" id="GO:0050511">
    <property type="term" value="F:undecaprenyldiphospho-muramoylpentapeptide beta-N-acetylglucosaminyltransferase activity"/>
    <property type="evidence" value="ECO:0007669"/>
    <property type="project" value="UniProtKB-UniRule"/>
</dbReference>
<comment type="caution">
    <text evidence="10">Lacks conserved residue(s) required for the propagation of feature annotation.</text>
</comment>
<evidence type="ECO:0000313" key="14">
    <source>
        <dbReference type="EMBL" id="KKP59896.1"/>
    </source>
</evidence>
<dbReference type="AlphaFoldDB" id="A0A0G0B847"/>
<comment type="pathway">
    <text evidence="10">Cell wall biogenesis; peptidoglycan biosynthesis.</text>
</comment>
<dbReference type="GO" id="GO:0051301">
    <property type="term" value="P:cell division"/>
    <property type="evidence" value="ECO:0007669"/>
    <property type="project" value="UniProtKB-KW"/>
</dbReference>
<comment type="caution">
    <text evidence="14">The sequence shown here is derived from an EMBL/GenBank/DDBJ whole genome shotgun (WGS) entry which is preliminary data.</text>
</comment>
<evidence type="ECO:0000256" key="2">
    <source>
        <dbReference type="ARBA" id="ARBA00022618"/>
    </source>
</evidence>
<feature type="transmembrane region" description="Helical" evidence="11">
    <location>
        <begin position="100"/>
        <end position="119"/>
    </location>
</feature>
<feature type="binding site" evidence="10">
    <location>
        <position position="197"/>
    </location>
    <ligand>
        <name>UDP-N-acetyl-alpha-D-glucosamine</name>
        <dbReference type="ChEBI" id="CHEBI:57705"/>
    </ligand>
</feature>
<dbReference type="STRING" id="1618477.UR54_C0022G0006"/>
<dbReference type="PANTHER" id="PTHR21015">
    <property type="entry name" value="UDP-N-ACETYLGLUCOSAMINE--N-ACETYLMURAMYL-(PENTAPEPTIDE) PYROPHOSPHORYL-UNDECAPRENOL N-ACETYLGLUCOSAMINE TRANSFERASE 1"/>
    <property type="match status" value="1"/>
</dbReference>
<evidence type="ECO:0000256" key="8">
    <source>
        <dbReference type="ARBA" id="ARBA00023306"/>
    </source>
</evidence>
<dbReference type="GO" id="GO:0005975">
    <property type="term" value="P:carbohydrate metabolic process"/>
    <property type="evidence" value="ECO:0007669"/>
    <property type="project" value="InterPro"/>
</dbReference>
<feature type="domain" description="Glycosyl transferase family 28 C-terminal" evidence="13">
    <location>
        <begin position="190"/>
        <end position="349"/>
    </location>
</feature>
<dbReference type="InterPro" id="IPR006009">
    <property type="entry name" value="GlcNAc_MurG"/>
</dbReference>
<keyword evidence="9 10" id="KW-0961">Cell wall biogenesis/degradation</keyword>
<reference evidence="14 15" key="1">
    <citation type="journal article" date="2015" name="Nature">
        <title>rRNA introns, odd ribosomes, and small enigmatic genomes across a large radiation of phyla.</title>
        <authorList>
            <person name="Brown C.T."/>
            <person name="Hug L.A."/>
            <person name="Thomas B.C."/>
            <person name="Sharon I."/>
            <person name="Castelle C.J."/>
            <person name="Singh A."/>
            <person name="Wilkins M.J."/>
            <person name="Williams K.H."/>
            <person name="Banfield J.F."/>
        </authorList>
    </citation>
    <scope>NUCLEOTIDE SEQUENCE [LARGE SCALE GENOMIC DNA]</scope>
</reference>
<dbReference type="UniPathway" id="UPA00219"/>
<dbReference type="GO" id="GO:0071555">
    <property type="term" value="P:cell wall organization"/>
    <property type="evidence" value="ECO:0007669"/>
    <property type="project" value="UniProtKB-KW"/>
</dbReference>
<keyword evidence="11" id="KW-0812">Transmembrane</keyword>
<dbReference type="InterPro" id="IPR007235">
    <property type="entry name" value="Glyco_trans_28_C"/>
</dbReference>
<name>A0A0G0B847_9BACT</name>
<keyword evidence="3 10" id="KW-0328">Glycosyltransferase</keyword>
<dbReference type="SUPFAM" id="SSF53756">
    <property type="entry name" value="UDP-Glycosyltransferase/glycogen phosphorylase"/>
    <property type="match status" value="1"/>
</dbReference>
<accession>A0A0G0B847</accession>
<feature type="binding site" evidence="10">
    <location>
        <begin position="6"/>
        <end position="8"/>
    </location>
    <ligand>
        <name>UDP-N-acetyl-alpha-D-glucosamine</name>
        <dbReference type="ChEBI" id="CHEBI:57705"/>
    </ligand>
</feature>
<dbReference type="PANTHER" id="PTHR21015:SF22">
    <property type="entry name" value="GLYCOSYLTRANSFERASE"/>
    <property type="match status" value="1"/>
</dbReference>
<evidence type="ECO:0000256" key="4">
    <source>
        <dbReference type="ARBA" id="ARBA00022679"/>
    </source>
</evidence>
<proteinExistence type="inferred from homology"/>
<sequence>MKLLITGGHLSPALALIEELQKTKKFGIDIVFVGRKYPLDKEKILSLEYKEINKKKLSFISIEAGRLNRAISVSSLISIVKIPLGFVQALFIINKQRPDLIMSFGGYLALPIVFWGYIFRIPIFTHEQTIKPGLANRLISFFSKKIFVAFEEVKNNFPKNKTYVSGNPVKPSIFKIFKEKPFEIKKDRPVIYVTGGSLGSHSINLHIKKILEPLLEKFIIIHQVGETKEYHDFEDLVLIKKGLPNEKQNRYHLVKHFFDEQIGYVYSVTDLVVGRSGANTFFELLALKKPALFIPLPWSSGREQQHHAEIFAKAGCGEIFHQIEPSEKLLRLISQMISKIDYYQNNFKHLSGRYKKNVSKYLIGEIFKQT</sequence>
<evidence type="ECO:0000256" key="7">
    <source>
        <dbReference type="ARBA" id="ARBA00023136"/>
    </source>
</evidence>
<dbReference type="InterPro" id="IPR004276">
    <property type="entry name" value="GlycoTrans_28_N"/>
</dbReference>
<evidence type="ECO:0000256" key="1">
    <source>
        <dbReference type="ARBA" id="ARBA00022475"/>
    </source>
</evidence>
<evidence type="ECO:0000256" key="5">
    <source>
        <dbReference type="ARBA" id="ARBA00022960"/>
    </source>
</evidence>
<keyword evidence="6 10" id="KW-0573">Peptidoglycan synthesis</keyword>
<dbReference type="Proteomes" id="UP000034688">
    <property type="component" value="Unassembled WGS sequence"/>
</dbReference>
<organism evidence="14 15">
    <name type="scientific">Candidatus Roizmanbacteria bacterium GW2011_GWA2_34_18</name>
    <dbReference type="NCBI Taxonomy" id="1618477"/>
    <lineage>
        <taxon>Bacteria</taxon>
        <taxon>Candidatus Roizmaniibacteriota</taxon>
    </lineage>
</organism>
<evidence type="ECO:0000313" key="15">
    <source>
        <dbReference type="Proteomes" id="UP000034688"/>
    </source>
</evidence>
<evidence type="ECO:0000256" key="11">
    <source>
        <dbReference type="SAM" id="Phobius"/>
    </source>
</evidence>
<keyword evidence="4 10" id="KW-0808">Transferase</keyword>
<dbReference type="GO" id="GO:0051991">
    <property type="term" value="F:UDP-N-acetyl-D-glucosamine:N-acetylmuramoyl-L-alanyl-D-glutamyl-meso-2,6-diaminopimelyl-D-alanyl-D-alanine-diphosphoundecaprenol 4-beta-N-acetylglucosaminlytransferase activity"/>
    <property type="evidence" value="ECO:0007669"/>
    <property type="project" value="RHEA"/>
</dbReference>
<evidence type="ECO:0000256" key="6">
    <source>
        <dbReference type="ARBA" id="ARBA00022984"/>
    </source>
</evidence>
<keyword evidence="8 10" id="KW-0131">Cell cycle</keyword>
<feature type="binding site" evidence="10">
    <location>
        <position position="304"/>
    </location>
    <ligand>
        <name>UDP-N-acetyl-alpha-D-glucosamine</name>
        <dbReference type="ChEBI" id="CHEBI:57705"/>
    </ligand>
</feature>
<dbReference type="GO" id="GO:0009252">
    <property type="term" value="P:peptidoglycan biosynthetic process"/>
    <property type="evidence" value="ECO:0007669"/>
    <property type="project" value="UniProtKB-UniRule"/>
</dbReference>
<dbReference type="HAMAP" id="MF_00033">
    <property type="entry name" value="MurG"/>
    <property type="match status" value="1"/>
</dbReference>